<gene>
    <name evidence="10" type="ORF">EOD39_7871</name>
</gene>
<evidence type="ECO:0000256" key="8">
    <source>
        <dbReference type="PIRSR" id="PIRSR600246-3"/>
    </source>
</evidence>
<evidence type="ECO:0000256" key="7">
    <source>
        <dbReference type="PIRSR" id="PIRSR600246-1"/>
    </source>
</evidence>
<keyword evidence="6" id="KW-0636">Prenylation</keyword>
<comment type="caution">
    <text evidence="10">The sequence shown here is derived from an EMBL/GenBank/DDBJ whole genome shotgun (WGS) entry which is preliminary data.</text>
</comment>
<comment type="similarity">
    <text evidence="2">Belongs to the Ntn-hydrolase family.</text>
</comment>
<dbReference type="InterPro" id="IPR001806">
    <property type="entry name" value="Small_GTPase"/>
</dbReference>
<reference evidence="10 11" key="1">
    <citation type="submission" date="2019-01" db="EMBL/GenBank/DDBJ databases">
        <title>Draft Genome and Complete Hox-Cluster Characterization of the Sterlet Sturgeon (Acipenser ruthenus).</title>
        <authorList>
            <person name="Wei Q."/>
        </authorList>
    </citation>
    <scope>NUCLEOTIDE SEQUENCE [LARGE SCALE GENOMIC DNA]</scope>
    <source>
        <strain evidence="10">WHYD16114868_AA</strain>
        <tissue evidence="10">Blood</tissue>
    </source>
</reference>
<dbReference type="InterPro" id="IPR029055">
    <property type="entry name" value="Ntn_hydrolases_N"/>
</dbReference>
<keyword evidence="4" id="KW-0342">GTP-binding</keyword>
<dbReference type="PROSITE" id="PS51421">
    <property type="entry name" value="RAS"/>
    <property type="match status" value="1"/>
</dbReference>
<dbReference type="SMART" id="SM00176">
    <property type="entry name" value="RAN"/>
    <property type="match status" value="1"/>
</dbReference>
<keyword evidence="11" id="KW-1185">Reference proteome</keyword>
<evidence type="ECO:0000256" key="2">
    <source>
        <dbReference type="ARBA" id="ARBA00010872"/>
    </source>
</evidence>
<dbReference type="FunFam" id="3.40.50.300:FF:001447">
    <property type="entry name" value="Ras-related protein Rab-1B"/>
    <property type="match status" value="1"/>
</dbReference>
<dbReference type="Gene3D" id="3.40.50.300">
    <property type="entry name" value="P-loop containing nucleotide triphosphate hydrolases"/>
    <property type="match status" value="1"/>
</dbReference>
<evidence type="ECO:0000256" key="3">
    <source>
        <dbReference type="ARBA" id="ARBA00022741"/>
    </source>
</evidence>
<organism evidence="10 11">
    <name type="scientific">Acipenser ruthenus</name>
    <name type="common">Sterlet sturgeon</name>
    <dbReference type="NCBI Taxonomy" id="7906"/>
    <lineage>
        <taxon>Eukaryota</taxon>
        <taxon>Metazoa</taxon>
        <taxon>Chordata</taxon>
        <taxon>Craniata</taxon>
        <taxon>Vertebrata</taxon>
        <taxon>Euteleostomi</taxon>
        <taxon>Actinopterygii</taxon>
        <taxon>Chondrostei</taxon>
        <taxon>Acipenseriformes</taxon>
        <taxon>Acipenseridae</taxon>
        <taxon>Acipenser</taxon>
    </lineage>
</organism>
<evidence type="ECO:0000313" key="11">
    <source>
        <dbReference type="Proteomes" id="UP000289886"/>
    </source>
</evidence>
<evidence type="ECO:0000256" key="4">
    <source>
        <dbReference type="ARBA" id="ARBA00023134"/>
    </source>
</evidence>
<sequence>MKSLILKGQHSTDCIEEAITGIENDRETGHYIVGRGGYPNRDGLVQCDAAVMEGTPGRFGAVAALHGVGTPMAVARRVMERSTHSMLVGEGAVTFAKEQGFTLEDNESMMSPESSKAYQEFVEKNERCRGHDTLGLIALDLQGNITVATGDGDKIMCFCPSFHVVQLMKQGLSPASACQTVVSDIQRRTGMGVMFQFGLMAMNMKNGMSWVFKKEPEELREAVELAHEREVVWAMERQGSAGRSRPAGPTTQLEKGPFAPSEAPTAWLPKVVTLLRAVAAHDLGASPQQPVLCWGCGAWIQLRSAATPGANSFSLKDDTYTESYISTIGVDFKIRTIELDGKTIKLQIWDTAGQERFRTITSSYYRGAHGIIVVYDVTDQESFNNVKQWLQEIDRYASENVNKLLVGNKCDLTTKKVVDYTTAKEFADSLGIPFLETSAKNATNVEQAFMTMAAEIKKRMGPGATAGGSEKSNVKIQSTPVKPSSGGCC</sequence>
<feature type="region of interest" description="Disordered" evidence="9">
    <location>
        <begin position="461"/>
        <end position="489"/>
    </location>
</feature>
<dbReference type="PANTHER" id="PTHR47977">
    <property type="entry name" value="RAS-RELATED PROTEIN RAB"/>
    <property type="match status" value="1"/>
</dbReference>
<dbReference type="InterPro" id="IPR057289">
    <property type="entry name" value="Rab1/Ypt1"/>
</dbReference>
<dbReference type="InterPro" id="IPR027417">
    <property type="entry name" value="P-loop_NTPase"/>
</dbReference>
<dbReference type="PROSITE" id="PS51420">
    <property type="entry name" value="RHO"/>
    <property type="match status" value="1"/>
</dbReference>
<dbReference type="Proteomes" id="UP000289886">
    <property type="component" value="Unassembled WGS sequence"/>
</dbReference>
<feature type="region of interest" description="Disordered" evidence="9">
    <location>
        <begin position="238"/>
        <end position="259"/>
    </location>
</feature>
<dbReference type="Pfam" id="PF01112">
    <property type="entry name" value="Asparaginase_2"/>
    <property type="match status" value="1"/>
</dbReference>
<dbReference type="SUPFAM" id="SSF52540">
    <property type="entry name" value="P-loop containing nucleoside triphosphate hydrolases"/>
    <property type="match status" value="1"/>
</dbReference>
<protein>
    <submittedName>
        <fullName evidence="10">Ras-related protein Rab-1A</fullName>
    </submittedName>
</protein>
<dbReference type="SMART" id="SM00174">
    <property type="entry name" value="RHO"/>
    <property type="match status" value="1"/>
</dbReference>
<dbReference type="InterPro" id="IPR000246">
    <property type="entry name" value="Peptidase_T2"/>
</dbReference>
<dbReference type="SMART" id="SM00173">
    <property type="entry name" value="RAS"/>
    <property type="match status" value="1"/>
</dbReference>
<evidence type="ECO:0000256" key="1">
    <source>
        <dbReference type="ARBA" id="ARBA00006270"/>
    </source>
</evidence>
<keyword evidence="5" id="KW-0449">Lipoprotein</keyword>
<feature type="compositionally biased region" description="Polar residues" evidence="9">
    <location>
        <begin position="470"/>
        <end position="482"/>
    </location>
</feature>
<dbReference type="PROSITE" id="PS51417">
    <property type="entry name" value="ARF"/>
    <property type="match status" value="1"/>
</dbReference>
<feature type="active site" description="Nucleophile" evidence="7">
    <location>
        <position position="133"/>
    </location>
</feature>
<evidence type="ECO:0000313" key="10">
    <source>
        <dbReference type="EMBL" id="RXM30488.1"/>
    </source>
</evidence>
<name>A0A444U5R1_ACIRT</name>
<dbReference type="PROSITE" id="PS51419">
    <property type="entry name" value="RAB"/>
    <property type="match status" value="1"/>
</dbReference>
<dbReference type="PRINTS" id="PR00449">
    <property type="entry name" value="RASTRNSFRMNG"/>
</dbReference>
<keyword evidence="3" id="KW-0547">Nucleotide-binding</keyword>
<dbReference type="GO" id="GO:0005525">
    <property type="term" value="F:GTP binding"/>
    <property type="evidence" value="ECO:0007669"/>
    <property type="project" value="UniProtKB-KW"/>
</dbReference>
<evidence type="ECO:0000256" key="5">
    <source>
        <dbReference type="ARBA" id="ARBA00023288"/>
    </source>
</evidence>
<evidence type="ECO:0000256" key="6">
    <source>
        <dbReference type="ARBA" id="ARBA00023289"/>
    </source>
</evidence>
<dbReference type="Pfam" id="PF00071">
    <property type="entry name" value="Ras"/>
    <property type="match status" value="1"/>
</dbReference>
<dbReference type="SMART" id="SM00175">
    <property type="entry name" value="RAB"/>
    <property type="match status" value="1"/>
</dbReference>
<dbReference type="NCBIfam" id="TIGR00231">
    <property type="entry name" value="small_GTP"/>
    <property type="match status" value="1"/>
</dbReference>
<dbReference type="InterPro" id="IPR050227">
    <property type="entry name" value="Rab"/>
</dbReference>
<dbReference type="CDD" id="cd01869">
    <property type="entry name" value="Rab1_Ypt1"/>
    <property type="match status" value="1"/>
</dbReference>
<feature type="site" description="Cleavage; by autolysis" evidence="8">
    <location>
        <begin position="132"/>
        <end position="133"/>
    </location>
</feature>
<dbReference type="AlphaFoldDB" id="A0A444U5R1"/>
<proteinExistence type="inferred from homology"/>
<dbReference type="InterPro" id="IPR005225">
    <property type="entry name" value="Small_GTP-bd"/>
</dbReference>
<dbReference type="GO" id="GO:0003924">
    <property type="term" value="F:GTPase activity"/>
    <property type="evidence" value="ECO:0007669"/>
    <property type="project" value="InterPro"/>
</dbReference>
<accession>A0A444U5R1</accession>
<evidence type="ECO:0000256" key="9">
    <source>
        <dbReference type="SAM" id="MobiDB-lite"/>
    </source>
</evidence>
<dbReference type="SUPFAM" id="SSF56235">
    <property type="entry name" value="N-terminal nucleophile aminohydrolases (Ntn hydrolases)"/>
    <property type="match status" value="1"/>
</dbReference>
<dbReference type="Gene3D" id="3.60.20.30">
    <property type="entry name" value="(Glycosyl)asparaginase"/>
    <property type="match status" value="1"/>
</dbReference>
<dbReference type="EMBL" id="SCEB01215269">
    <property type="protein sequence ID" value="RXM30488.1"/>
    <property type="molecule type" value="Genomic_DNA"/>
</dbReference>
<comment type="similarity">
    <text evidence="1">Belongs to the small GTPase superfamily. Rab family.</text>
</comment>